<dbReference type="SUPFAM" id="SSF48498">
    <property type="entry name" value="Tetracyclin repressor-like, C-terminal domain"/>
    <property type="match status" value="1"/>
</dbReference>
<dbReference type="Pfam" id="PF00440">
    <property type="entry name" value="TetR_N"/>
    <property type="match status" value="1"/>
</dbReference>
<evidence type="ECO:0000256" key="1">
    <source>
        <dbReference type="ARBA" id="ARBA00023015"/>
    </source>
</evidence>
<evidence type="ECO:0000256" key="4">
    <source>
        <dbReference type="PROSITE-ProRule" id="PRU00335"/>
    </source>
</evidence>
<sequence>MAERRTVRGRPRGFDRDEALGRALTLFWERGYEATSVSDLTAAMGIRPASLYAAFGDKKSLFKEVVDAYGRTPAGTYMAAALREEPTARAAFARMLRDAAVHQSGTAHPPGCLVISAATNVTAGDEEIAAFLRGMREANKARFRDRLRAARDAGELPADADTDGLADYFAAIVQGMSQQARDGATEAELARIADRAMAAWPA</sequence>
<dbReference type="InterPro" id="IPR001647">
    <property type="entry name" value="HTH_TetR"/>
</dbReference>
<reference evidence="7" key="1">
    <citation type="journal article" date="2019" name="Int. J. Syst. Evol. Microbiol.">
        <title>The Global Catalogue of Microorganisms (GCM) 10K type strain sequencing project: providing services to taxonomists for standard genome sequencing and annotation.</title>
        <authorList>
            <consortium name="The Broad Institute Genomics Platform"/>
            <consortium name="The Broad Institute Genome Sequencing Center for Infectious Disease"/>
            <person name="Wu L."/>
            <person name="Ma J."/>
        </authorList>
    </citation>
    <scope>NUCLEOTIDE SEQUENCE [LARGE SCALE GENOMIC DNA]</scope>
    <source>
        <strain evidence="7">JCM 31202</strain>
    </source>
</reference>
<evidence type="ECO:0000313" key="6">
    <source>
        <dbReference type="EMBL" id="MFD0905249.1"/>
    </source>
</evidence>
<gene>
    <name evidence="6" type="ORF">ACFQ11_33085</name>
</gene>
<dbReference type="Pfam" id="PF16925">
    <property type="entry name" value="TetR_C_13"/>
    <property type="match status" value="1"/>
</dbReference>
<dbReference type="InterPro" id="IPR009057">
    <property type="entry name" value="Homeodomain-like_sf"/>
</dbReference>
<comment type="caution">
    <text evidence="6">The sequence shown here is derived from an EMBL/GenBank/DDBJ whole genome shotgun (WGS) entry which is preliminary data.</text>
</comment>
<dbReference type="EMBL" id="JBHTJA010000123">
    <property type="protein sequence ID" value="MFD0905249.1"/>
    <property type="molecule type" value="Genomic_DNA"/>
</dbReference>
<feature type="domain" description="HTH tetR-type" evidence="5">
    <location>
        <begin position="13"/>
        <end position="73"/>
    </location>
</feature>
<dbReference type="InterPro" id="IPR036271">
    <property type="entry name" value="Tet_transcr_reg_TetR-rel_C_sf"/>
</dbReference>
<keyword evidence="3" id="KW-0804">Transcription</keyword>
<keyword evidence="1" id="KW-0805">Transcription regulation</keyword>
<keyword evidence="2 4" id="KW-0238">DNA-binding</keyword>
<protein>
    <submittedName>
        <fullName evidence="6">TetR/AcrR family transcriptional regulator</fullName>
    </submittedName>
</protein>
<accession>A0ABW3F3E3</accession>
<dbReference type="Gene3D" id="1.10.357.10">
    <property type="entry name" value="Tetracycline Repressor, domain 2"/>
    <property type="match status" value="1"/>
</dbReference>
<evidence type="ECO:0000259" key="5">
    <source>
        <dbReference type="PROSITE" id="PS50977"/>
    </source>
</evidence>
<evidence type="ECO:0000313" key="7">
    <source>
        <dbReference type="Proteomes" id="UP001596972"/>
    </source>
</evidence>
<dbReference type="RefSeq" id="WP_378305957.1">
    <property type="nucleotide sequence ID" value="NZ_JBHTJA010000123.1"/>
</dbReference>
<dbReference type="PANTHER" id="PTHR47506">
    <property type="entry name" value="TRANSCRIPTIONAL REGULATORY PROTEIN"/>
    <property type="match status" value="1"/>
</dbReference>
<proteinExistence type="predicted"/>
<evidence type="ECO:0000256" key="2">
    <source>
        <dbReference type="ARBA" id="ARBA00023125"/>
    </source>
</evidence>
<name>A0ABW3F3E3_9ACTN</name>
<keyword evidence="7" id="KW-1185">Reference proteome</keyword>
<organism evidence="6 7">
    <name type="scientific">Actinomadura sediminis</name>
    <dbReference type="NCBI Taxonomy" id="1038904"/>
    <lineage>
        <taxon>Bacteria</taxon>
        <taxon>Bacillati</taxon>
        <taxon>Actinomycetota</taxon>
        <taxon>Actinomycetes</taxon>
        <taxon>Streptosporangiales</taxon>
        <taxon>Thermomonosporaceae</taxon>
        <taxon>Actinomadura</taxon>
    </lineage>
</organism>
<dbReference type="Gene3D" id="1.10.10.60">
    <property type="entry name" value="Homeodomain-like"/>
    <property type="match status" value="1"/>
</dbReference>
<feature type="DNA-binding region" description="H-T-H motif" evidence="4">
    <location>
        <begin position="36"/>
        <end position="55"/>
    </location>
</feature>
<dbReference type="Proteomes" id="UP001596972">
    <property type="component" value="Unassembled WGS sequence"/>
</dbReference>
<dbReference type="InterPro" id="IPR011075">
    <property type="entry name" value="TetR_C"/>
</dbReference>
<dbReference type="PANTHER" id="PTHR47506:SF1">
    <property type="entry name" value="HTH-TYPE TRANSCRIPTIONAL REGULATOR YJDC"/>
    <property type="match status" value="1"/>
</dbReference>
<dbReference type="SUPFAM" id="SSF46689">
    <property type="entry name" value="Homeodomain-like"/>
    <property type="match status" value="1"/>
</dbReference>
<evidence type="ECO:0000256" key="3">
    <source>
        <dbReference type="ARBA" id="ARBA00023163"/>
    </source>
</evidence>
<dbReference type="PROSITE" id="PS50977">
    <property type="entry name" value="HTH_TETR_2"/>
    <property type="match status" value="1"/>
</dbReference>